<keyword evidence="5 15" id="KW-0645">Protease</keyword>
<feature type="transmembrane region" description="Helical" evidence="13">
    <location>
        <begin position="59"/>
        <end position="80"/>
    </location>
</feature>
<dbReference type="EMBL" id="JAHJDP010000104">
    <property type="protein sequence ID" value="MBU2692880.1"/>
    <property type="molecule type" value="Genomic_DNA"/>
</dbReference>
<dbReference type="PANTHER" id="PTHR35864:SF1">
    <property type="entry name" value="ZINC METALLOPROTEASE YWHC-RELATED"/>
    <property type="match status" value="1"/>
</dbReference>
<protein>
    <submittedName>
        <fullName evidence="15">Site-2 protease family protein</fullName>
    </submittedName>
</protein>
<evidence type="ECO:0000256" key="8">
    <source>
        <dbReference type="ARBA" id="ARBA00022801"/>
    </source>
</evidence>
<reference evidence="15" key="1">
    <citation type="submission" date="2021-05" db="EMBL/GenBank/DDBJ databases">
        <title>Energy efficiency and biological interactions define the core microbiome of deep oligotrophic groundwater.</title>
        <authorList>
            <person name="Mehrshad M."/>
            <person name="Lopez-Fernandez M."/>
            <person name="Bell E."/>
            <person name="Bernier-Latmani R."/>
            <person name="Bertilsson S."/>
            <person name="Dopson M."/>
        </authorList>
    </citation>
    <scope>NUCLEOTIDE SEQUENCE</scope>
    <source>
        <strain evidence="15">Modern_marine.mb.64</strain>
    </source>
</reference>
<comment type="cofactor">
    <cofactor evidence="1">
        <name>Zn(2+)</name>
        <dbReference type="ChEBI" id="CHEBI:29105"/>
    </cofactor>
</comment>
<proteinExistence type="inferred from homology"/>
<evidence type="ECO:0000313" key="15">
    <source>
        <dbReference type="EMBL" id="MBU2692880.1"/>
    </source>
</evidence>
<name>A0A948RXY2_UNCEI</name>
<keyword evidence="11" id="KW-0482">Metalloprotease</keyword>
<dbReference type="InterPro" id="IPR052348">
    <property type="entry name" value="Metallopeptidase_M50B"/>
</dbReference>
<evidence type="ECO:0000256" key="1">
    <source>
        <dbReference type="ARBA" id="ARBA00001947"/>
    </source>
</evidence>
<comment type="similarity">
    <text evidence="3">Belongs to the peptidase M50B family.</text>
</comment>
<keyword evidence="4" id="KW-1003">Cell membrane</keyword>
<feature type="transmembrane region" description="Helical" evidence="13">
    <location>
        <begin position="92"/>
        <end position="114"/>
    </location>
</feature>
<evidence type="ECO:0000256" key="6">
    <source>
        <dbReference type="ARBA" id="ARBA00022692"/>
    </source>
</evidence>
<dbReference type="CDD" id="cd06158">
    <property type="entry name" value="S2P-M50_like_1"/>
    <property type="match status" value="1"/>
</dbReference>
<keyword evidence="6 13" id="KW-0812">Transmembrane</keyword>
<evidence type="ECO:0000259" key="14">
    <source>
        <dbReference type="Pfam" id="PF02163"/>
    </source>
</evidence>
<dbReference type="Proteomes" id="UP000777784">
    <property type="component" value="Unassembled WGS sequence"/>
</dbReference>
<keyword evidence="7" id="KW-0479">Metal-binding</keyword>
<organism evidence="15 16">
    <name type="scientific">Eiseniibacteriota bacterium</name>
    <dbReference type="NCBI Taxonomy" id="2212470"/>
    <lineage>
        <taxon>Bacteria</taxon>
        <taxon>Candidatus Eiseniibacteriota</taxon>
    </lineage>
</organism>
<evidence type="ECO:0000256" key="10">
    <source>
        <dbReference type="ARBA" id="ARBA00022989"/>
    </source>
</evidence>
<evidence type="ECO:0000256" key="11">
    <source>
        <dbReference type="ARBA" id="ARBA00023049"/>
    </source>
</evidence>
<dbReference type="PANTHER" id="PTHR35864">
    <property type="entry name" value="ZINC METALLOPROTEASE MJ0611-RELATED"/>
    <property type="match status" value="1"/>
</dbReference>
<dbReference type="GO" id="GO:0008237">
    <property type="term" value="F:metallopeptidase activity"/>
    <property type="evidence" value="ECO:0007669"/>
    <property type="project" value="UniProtKB-KW"/>
</dbReference>
<gene>
    <name evidence="15" type="ORF">KJ970_18325</name>
</gene>
<keyword evidence="8" id="KW-0378">Hydrolase</keyword>
<evidence type="ECO:0000256" key="4">
    <source>
        <dbReference type="ARBA" id="ARBA00022475"/>
    </source>
</evidence>
<evidence type="ECO:0000313" key="16">
    <source>
        <dbReference type="Proteomes" id="UP000777784"/>
    </source>
</evidence>
<comment type="caution">
    <text evidence="15">The sequence shown here is derived from an EMBL/GenBank/DDBJ whole genome shotgun (WGS) entry which is preliminary data.</text>
</comment>
<dbReference type="GO" id="GO:0006508">
    <property type="term" value="P:proteolysis"/>
    <property type="evidence" value="ECO:0007669"/>
    <property type="project" value="UniProtKB-KW"/>
</dbReference>
<keyword evidence="10 13" id="KW-1133">Transmembrane helix</keyword>
<comment type="subcellular location">
    <subcellularLocation>
        <location evidence="2">Cell membrane</location>
        <topology evidence="2">Multi-pass membrane protein</topology>
    </subcellularLocation>
</comment>
<accession>A0A948RXY2</accession>
<dbReference type="GO" id="GO:0046872">
    <property type="term" value="F:metal ion binding"/>
    <property type="evidence" value="ECO:0007669"/>
    <property type="project" value="UniProtKB-KW"/>
</dbReference>
<evidence type="ECO:0000256" key="3">
    <source>
        <dbReference type="ARBA" id="ARBA00007931"/>
    </source>
</evidence>
<evidence type="ECO:0000256" key="12">
    <source>
        <dbReference type="ARBA" id="ARBA00023136"/>
    </source>
</evidence>
<evidence type="ECO:0000256" key="13">
    <source>
        <dbReference type="SAM" id="Phobius"/>
    </source>
</evidence>
<keyword evidence="9" id="KW-0862">Zinc</keyword>
<dbReference type="InterPro" id="IPR008915">
    <property type="entry name" value="Peptidase_M50"/>
</dbReference>
<dbReference type="InterPro" id="IPR044537">
    <property type="entry name" value="Rip2-like"/>
</dbReference>
<evidence type="ECO:0000256" key="7">
    <source>
        <dbReference type="ARBA" id="ARBA00022723"/>
    </source>
</evidence>
<dbReference type="GO" id="GO:0005886">
    <property type="term" value="C:plasma membrane"/>
    <property type="evidence" value="ECO:0007669"/>
    <property type="project" value="UniProtKB-SubCell"/>
</dbReference>
<sequence length="232" mass="25018">MESIGLGVAWYVILILSLTFHEAAHALAAKQGGDLTAYHGGQVTLDPIPHIRRAPIGTILIPIISYAAAGWMIGWASTPYDPYWAQRYPRRAALMSLAGPAANLFLVLIAALAIRMGVGGGLFEAPDRIIFTQVTTAVSTGGWQGAATLLSILFSLNLILFVFNLIPVPPLDGSGVPPLFLSDESASKYLHITRQPGLSFLGFLIAWQLFNPVFRPIHLFAINLLYPGAHYG</sequence>
<dbReference type="AlphaFoldDB" id="A0A948RXY2"/>
<dbReference type="Pfam" id="PF02163">
    <property type="entry name" value="Peptidase_M50"/>
    <property type="match status" value="1"/>
</dbReference>
<evidence type="ECO:0000256" key="5">
    <source>
        <dbReference type="ARBA" id="ARBA00022670"/>
    </source>
</evidence>
<keyword evidence="12 13" id="KW-0472">Membrane</keyword>
<evidence type="ECO:0000256" key="2">
    <source>
        <dbReference type="ARBA" id="ARBA00004651"/>
    </source>
</evidence>
<feature type="transmembrane region" description="Helical" evidence="13">
    <location>
        <begin position="146"/>
        <end position="166"/>
    </location>
</feature>
<feature type="domain" description="Peptidase M50" evidence="14">
    <location>
        <begin position="12"/>
        <end position="176"/>
    </location>
</feature>
<evidence type="ECO:0000256" key="9">
    <source>
        <dbReference type="ARBA" id="ARBA00022833"/>
    </source>
</evidence>